<keyword evidence="18" id="KW-1185">Reference proteome</keyword>
<dbReference type="GO" id="GO:0006096">
    <property type="term" value="P:glycolytic process"/>
    <property type="evidence" value="ECO:0007669"/>
    <property type="project" value="UniProtKB-UniRule"/>
</dbReference>
<feature type="binding site" evidence="13 15">
    <location>
        <position position="322"/>
    </location>
    <ligand>
        <name>ATP</name>
        <dbReference type="ChEBI" id="CHEBI:30616"/>
    </ligand>
</feature>
<dbReference type="AlphaFoldDB" id="A0A194AIA9"/>
<feature type="binding site" evidence="13 14">
    <location>
        <begin position="57"/>
        <end position="60"/>
    </location>
    <ligand>
        <name>substrate</name>
    </ligand>
</feature>
<reference evidence="18" key="1">
    <citation type="submission" date="2016-06" db="EMBL/GenBank/DDBJ databases">
        <title>Draft genome sequence of Desulfoplanes formicivorans strain Pf12B.</title>
        <authorList>
            <person name="Watanabe M."/>
            <person name="Kojima H."/>
            <person name="Fukui M."/>
        </authorList>
    </citation>
    <scope>NUCLEOTIDE SEQUENCE [LARGE SCALE GENOMIC DNA]</scope>
    <source>
        <strain evidence="18">Pf12B</strain>
    </source>
</reference>
<comment type="pathway">
    <text evidence="2 13">Carbohydrate degradation; glycolysis; pyruvate from D-glyceraldehyde 3-phosphate: step 2/5.</text>
</comment>
<feature type="binding site" evidence="13">
    <location>
        <position position="34"/>
    </location>
    <ligand>
        <name>substrate</name>
    </ligand>
</feature>
<dbReference type="OrthoDB" id="9808460at2"/>
<comment type="caution">
    <text evidence="17">The sequence shown here is derived from an EMBL/GenBank/DDBJ whole genome shotgun (WGS) entry which is preliminary data.</text>
</comment>
<keyword evidence="10 13" id="KW-0418">Kinase</keyword>
<evidence type="ECO:0000313" key="17">
    <source>
        <dbReference type="EMBL" id="GAU09817.1"/>
    </source>
</evidence>
<dbReference type="Gene3D" id="3.40.50.1260">
    <property type="entry name" value="Phosphoglycerate kinase, N-terminal domain"/>
    <property type="match status" value="2"/>
</dbReference>
<evidence type="ECO:0000256" key="14">
    <source>
        <dbReference type="PIRSR" id="PIRSR000724-1"/>
    </source>
</evidence>
<dbReference type="FunFam" id="3.40.50.1260:FF:000031">
    <property type="entry name" value="Phosphoglycerate kinase 1"/>
    <property type="match status" value="1"/>
</dbReference>
<accession>A0A194AIA9</accession>
<dbReference type="GO" id="GO:0005829">
    <property type="term" value="C:cytosol"/>
    <property type="evidence" value="ECO:0007669"/>
    <property type="project" value="TreeGrafter"/>
</dbReference>
<comment type="subunit">
    <text evidence="4 13">Monomer.</text>
</comment>
<evidence type="ECO:0000256" key="2">
    <source>
        <dbReference type="ARBA" id="ARBA00004838"/>
    </source>
</evidence>
<feature type="binding site" evidence="13 14">
    <location>
        <begin position="19"/>
        <end position="21"/>
    </location>
    <ligand>
        <name>substrate</name>
    </ligand>
</feature>
<keyword evidence="11 13" id="KW-0067">ATP-binding</keyword>
<evidence type="ECO:0000256" key="3">
    <source>
        <dbReference type="ARBA" id="ARBA00008982"/>
    </source>
</evidence>
<evidence type="ECO:0000256" key="7">
    <source>
        <dbReference type="ARBA" id="ARBA00022490"/>
    </source>
</evidence>
<evidence type="ECO:0000256" key="11">
    <source>
        <dbReference type="ARBA" id="ARBA00022840"/>
    </source>
</evidence>
<keyword evidence="8 13" id="KW-0808">Transferase</keyword>
<name>A0A194AIA9_9BACT</name>
<evidence type="ECO:0000256" key="1">
    <source>
        <dbReference type="ARBA" id="ARBA00000642"/>
    </source>
</evidence>
<dbReference type="Pfam" id="PF00162">
    <property type="entry name" value="PGK"/>
    <property type="match status" value="1"/>
</dbReference>
<dbReference type="FunFam" id="3.40.50.1260:FF:000006">
    <property type="entry name" value="Phosphoglycerate kinase"/>
    <property type="match status" value="1"/>
</dbReference>
<proteinExistence type="inferred from homology"/>
<protein>
    <recommendedName>
        <fullName evidence="6 13">Phosphoglycerate kinase</fullName>
        <ecNumber evidence="5 13">2.7.2.3</ecNumber>
    </recommendedName>
</protein>
<dbReference type="PIRSF" id="PIRSF000724">
    <property type="entry name" value="Pgk"/>
    <property type="match status" value="1"/>
</dbReference>
<dbReference type="PANTHER" id="PTHR11406:SF23">
    <property type="entry name" value="PHOSPHOGLYCERATE KINASE 1, CHLOROPLASTIC-RELATED"/>
    <property type="match status" value="1"/>
</dbReference>
<comment type="similarity">
    <text evidence="3 13 16">Belongs to the phosphoglycerate kinase family.</text>
</comment>
<organism evidence="17 18">
    <name type="scientific">Desulfoplanes formicivorans</name>
    <dbReference type="NCBI Taxonomy" id="1592317"/>
    <lineage>
        <taxon>Bacteria</taxon>
        <taxon>Pseudomonadati</taxon>
        <taxon>Thermodesulfobacteriota</taxon>
        <taxon>Desulfovibrionia</taxon>
        <taxon>Desulfovibrionales</taxon>
        <taxon>Desulfoplanaceae</taxon>
        <taxon>Desulfoplanes</taxon>
    </lineage>
</organism>
<comment type="catalytic activity">
    <reaction evidence="1 13 16">
        <text>(2R)-3-phosphoglycerate + ATP = (2R)-3-phospho-glyceroyl phosphate + ADP</text>
        <dbReference type="Rhea" id="RHEA:14801"/>
        <dbReference type="ChEBI" id="CHEBI:30616"/>
        <dbReference type="ChEBI" id="CHEBI:57604"/>
        <dbReference type="ChEBI" id="CHEBI:58272"/>
        <dbReference type="ChEBI" id="CHEBI:456216"/>
        <dbReference type="EC" id="2.7.2.3"/>
    </reaction>
</comment>
<evidence type="ECO:0000256" key="6">
    <source>
        <dbReference type="ARBA" id="ARBA00016471"/>
    </source>
</evidence>
<keyword evidence="12 13" id="KW-0324">Glycolysis</keyword>
<sequence>MRFIDNAPIKGKRLLIRVDYNVPLKDGVIKDDNRIRASLPTLRFALEQGCTLVLCSHLGKPKGKVVPELSLAPVARHLAELLGQEVLMAPDCIGKATESMVDELKPGQILMLENLRFHAGEKKNDPAFCKALAGGLDGYVNDAFGVCHRAHGSVVGVLDHFALCCGGLLLKKEWEYLGEALKNPKRPFVAITGGAKVSSKLGILHALLDKVDRILIGGAMANTFRKAQGYEVGTSLVEDDLLDEARSIIAKARDKGVSLYLPVDYILGDGPQGEMTAGVCPYQDVPKGEMILDIGPATSALFAEGIRDAATIVWNGPMGAFENKVFSQGSFNLAMGVAQSDALSIVGGGDTDAIIHTLGIQDRISFISTGGGSFLEFLEGKELPAFKALQDKEAQ</sequence>
<feature type="binding site" evidence="14">
    <location>
        <position position="149"/>
    </location>
    <ligand>
        <name>(2R)-3-phosphoglycerate</name>
        <dbReference type="ChEBI" id="CHEBI:58272"/>
    </ligand>
</feature>
<evidence type="ECO:0000256" key="4">
    <source>
        <dbReference type="ARBA" id="ARBA00011245"/>
    </source>
</evidence>
<dbReference type="GO" id="GO:0043531">
    <property type="term" value="F:ADP binding"/>
    <property type="evidence" value="ECO:0007669"/>
    <property type="project" value="TreeGrafter"/>
</dbReference>
<dbReference type="PANTHER" id="PTHR11406">
    <property type="entry name" value="PHOSPHOGLYCERATE KINASE"/>
    <property type="match status" value="1"/>
</dbReference>
<feature type="binding site" evidence="13 15">
    <location>
        <position position="200"/>
    </location>
    <ligand>
        <name>ATP</name>
        <dbReference type="ChEBI" id="CHEBI:30616"/>
    </ligand>
</feature>
<dbReference type="InterPro" id="IPR036043">
    <property type="entry name" value="Phosphoglycerate_kinase_sf"/>
</dbReference>
<comment type="caution">
    <text evidence="13">Lacks conserved residue(s) required for the propagation of feature annotation.</text>
</comment>
<evidence type="ECO:0000256" key="13">
    <source>
        <dbReference type="HAMAP-Rule" id="MF_00145"/>
    </source>
</evidence>
<feature type="binding site" evidence="13 15">
    <location>
        <begin position="348"/>
        <end position="351"/>
    </location>
    <ligand>
        <name>ATP</name>
        <dbReference type="ChEBI" id="CHEBI:30616"/>
    </ligand>
</feature>
<evidence type="ECO:0000256" key="10">
    <source>
        <dbReference type="ARBA" id="ARBA00022777"/>
    </source>
</evidence>
<dbReference type="GO" id="GO:0005524">
    <property type="term" value="F:ATP binding"/>
    <property type="evidence" value="ECO:0007669"/>
    <property type="project" value="UniProtKB-KW"/>
</dbReference>
<dbReference type="HAMAP" id="MF_00145">
    <property type="entry name" value="Phosphoglyc_kinase"/>
    <property type="match status" value="1"/>
</dbReference>
<feature type="binding site" evidence="13">
    <location>
        <position position="149"/>
    </location>
    <ligand>
        <name>substrate</name>
    </ligand>
</feature>
<feature type="binding site" evidence="14">
    <location>
        <position position="34"/>
    </location>
    <ligand>
        <name>(2R)-3-phosphoglycerate</name>
        <dbReference type="ChEBI" id="CHEBI:58272"/>
    </ligand>
</feature>
<feature type="binding site" evidence="14">
    <location>
        <position position="116"/>
    </location>
    <ligand>
        <name>(2R)-3-phosphoglycerate</name>
        <dbReference type="ChEBI" id="CHEBI:58272"/>
    </ligand>
</feature>
<evidence type="ECO:0000256" key="8">
    <source>
        <dbReference type="ARBA" id="ARBA00022679"/>
    </source>
</evidence>
<evidence type="ECO:0000256" key="16">
    <source>
        <dbReference type="RuleBase" id="RU000532"/>
    </source>
</evidence>
<dbReference type="RefSeq" id="WP_069860049.1">
    <property type="nucleotide sequence ID" value="NZ_BDFE01000020.1"/>
</dbReference>
<dbReference type="Proteomes" id="UP000095200">
    <property type="component" value="Unassembled WGS sequence"/>
</dbReference>
<dbReference type="InterPro" id="IPR015824">
    <property type="entry name" value="Phosphoglycerate_kinase_N"/>
</dbReference>
<dbReference type="UniPathway" id="UPA00109">
    <property type="reaction ID" value="UER00185"/>
</dbReference>
<dbReference type="GO" id="GO:0006094">
    <property type="term" value="P:gluconeogenesis"/>
    <property type="evidence" value="ECO:0007669"/>
    <property type="project" value="TreeGrafter"/>
</dbReference>
<evidence type="ECO:0000313" key="18">
    <source>
        <dbReference type="Proteomes" id="UP000095200"/>
    </source>
</evidence>
<keyword evidence="7 13" id="KW-0963">Cytoplasm</keyword>
<dbReference type="EMBL" id="BDFE01000020">
    <property type="protein sequence ID" value="GAU09817.1"/>
    <property type="molecule type" value="Genomic_DNA"/>
</dbReference>
<dbReference type="SUPFAM" id="SSF53748">
    <property type="entry name" value="Phosphoglycerate kinase"/>
    <property type="match status" value="1"/>
</dbReference>
<gene>
    <name evidence="13" type="primary">pgk</name>
    <name evidence="17" type="ORF">DPF_2551</name>
</gene>
<dbReference type="EC" id="2.7.2.3" evidence="5 13"/>
<evidence type="ECO:0000256" key="9">
    <source>
        <dbReference type="ARBA" id="ARBA00022741"/>
    </source>
</evidence>
<evidence type="ECO:0000256" key="15">
    <source>
        <dbReference type="PIRSR" id="PIRSR000724-2"/>
    </source>
</evidence>
<evidence type="ECO:0000256" key="12">
    <source>
        <dbReference type="ARBA" id="ARBA00023152"/>
    </source>
</evidence>
<evidence type="ECO:0000256" key="5">
    <source>
        <dbReference type="ARBA" id="ARBA00013061"/>
    </source>
</evidence>
<dbReference type="GO" id="GO:0004618">
    <property type="term" value="F:phosphoglycerate kinase activity"/>
    <property type="evidence" value="ECO:0007669"/>
    <property type="project" value="UniProtKB-UniRule"/>
</dbReference>
<keyword evidence="9 13" id="KW-0547">Nucleotide-binding</keyword>
<feature type="binding site" evidence="13">
    <location>
        <position position="116"/>
    </location>
    <ligand>
        <name>substrate</name>
    </ligand>
</feature>
<dbReference type="PRINTS" id="PR00477">
    <property type="entry name" value="PHGLYCKINASE"/>
</dbReference>
<dbReference type="STRING" id="1592317.DPF_2551"/>
<comment type="subcellular location">
    <subcellularLocation>
        <location evidence="13">Cytoplasm</location>
    </subcellularLocation>
</comment>
<dbReference type="InterPro" id="IPR001576">
    <property type="entry name" value="Phosphoglycerate_kinase"/>
</dbReference>